<dbReference type="OrthoDB" id="1919226at2759"/>
<dbReference type="InParanoid" id="A0A1U8QC04"/>
<sequence>MGCVASRIDKEERVQICKERKKLMKKLVGLRAQFAAAQIAYLQSLKNTGITLRQFTESEFLELDNPPFGLALPPSPPPLPPSPPPPPSYSPDERNAKDHRKEEFIQEECIEITEDNSCTTPPLPDALSSSWDFWDPFGTSSPPRQNKSERAQQIEEEVWAETNTEFEDEEDEGGGEEVVADVVLQSFPQKPLTVELPDDNSSRISWYTKDTGEMSMVIWRSQKTLAGIVRELDDYFLKASAGGKEIAVLLDINSGDPLHQNFGENNRKSFKSAKVFSALSWSWSSKSLQSSRDSIENHGSSEPCMPGALCITLEKLYTEEQRLYQEIKEEEMFKLDYEKKILLLQKQEDEDQDWMKIEKIRSSIESLQSNILCLQQSISRICSSILHIRDKELHPQLVDLSAGLMRMWRTMYECHQVQNHIVQQVNHVIDHPSMETTTEYHRQATIQLEAEVNAWYNSFCNLLKSQRDFVRALNMWIQLTDSLLDDQQQYDCSSGVYALCEEWQLALDRLPEKVASDAIKSLLSIIHSIVLQQNEESNLQKKYDRLERRLQKELNTLDDMEKKLEGISTDDAVSSLATKHPLSVKRAKTESLRRRVEDEKAKYLISAQASRAMTLNNLQTSLPNVFQALTGFSSVCAQAFEAVHSSTQSTVCCDGEL</sequence>
<dbReference type="KEGG" id="nnu:104585875"/>
<proteinExistence type="predicted"/>
<dbReference type="PANTHER" id="PTHR21450">
    <property type="entry name" value="PROTEIN ALTERED PHOSPHATE STARVATION RESPONSE 1"/>
    <property type="match status" value="1"/>
</dbReference>
<feature type="region of interest" description="Disordered" evidence="2">
    <location>
        <begin position="64"/>
        <end position="98"/>
    </location>
</feature>
<evidence type="ECO:0000259" key="3">
    <source>
        <dbReference type="Pfam" id="PF04782"/>
    </source>
</evidence>
<accession>A0A1U8QC04</accession>
<dbReference type="Pfam" id="PF04783">
    <property type="entry name" value="DUF630"/>
    <property type="match status" value="1"/>
</dbReference>
<keyword evidence="1" id="KW-0175">Coiled coil</keyword>
<dbReference type="Proteomes" id="UP000189703">
    <property type="component" value="Unplaced"/>
</dbReference>
<feature type="coiled-coil region" evidence="1">
    <location>
        <begin position="529"/>
        <end position="570"/>
    </location>
</feature>
<dbReference type="AlphaFoldDB" id="A0A1U8QC04"/>
<feature type="domain" description="DUF632" evidence="3">
    <location>
        <begin position="225"/>
        <end position="527"/>
    </location>
</feature>
<evidence type="ECO:0000259" key="4">
    <source>
        <dbReference type="Pfam" id="PF04783"/>
    </source>
</evidence>
<dbReference type="OMA" id="WIKLTDC"/>
<evidence type="ECO:0000313" key="6">
    <source>
        <dbReference type="RefSeq" id="XP_019056127.1"/>
    </source>
</evidence>
<dbReference type="FunCoup" id="A0A1U8QC04">
    <property type="interactions" value="1106"/>
</dbReference>
<protein>
    <submittedName>
        <fullName evidence="6">Uncharacterized protein LOC104585875</fullName>
    </submittedName>
</protein>
<dbReference type="GeneID" id="104585875"/>
<feature type="domain" description="DUF630" evidence="4">
    <location>
        <begin position="1"/>
        <end position="59"/>
    </location>
</feature>
<feature type="compositionally biased region" description="Pro residues" evidence="2">
    <location>
        <begin position="73"/>
        <end position="89"/>
    </location>
</feature>
<dbReference type="Pfam" id="PF04782">
    <property type="entry name" value="DUF632"/>
    <property type="match status" value="1"/>
</dbReference>
<dbReference type="PANTHER" id="PTHR21450:SF21">
    <property type="entry name" value="REDUCTASE SUBUNIT C, PUTATIVE (DUF630 AND DUF632)-RELATED"/>
    <property type="match status" value="1"/>
</dbReference>
<name>A0A1U8QC04_NELNU</name>
<dbReference type="RefSeq" id="XP_019056127.1">
    <property type="nucleotide sequence ID" value="XM_019200582.1"/>
</dbReference>
<evidence type="ECO:0000256" key="1">
    <source>
        <dbReference type="SAM" id="Coils"/>
    </source>
</evidence>
<keyword evidence="5" id="KW-1185">Reference proteome</keyword>
<dbReference type="InterPro" id="IPR006868">
    <property type="entry name" value="DUF630"/>
</dbReference>
<evidence type="ECO:0000256" key="2">
    <source>
        <dbReference type="SAM" id="MobiDB-lite"/>
    </source>
</evidence>
<dbReference type="eggNOG" id="ENOG502QRIQ">
    <property type="taxonomic scope" value="Eukaryota"/>
</dbReference>
<dbReference type="InterPro" id="IPR006867">
    <property type="entry name" value="DUF632"/>
</dbReference>
<gene>
    <name evidence="6" type="primary">LOC104585875</name>
</gene>
<reference evidence="6" key="1">
    <citation type="submission" date="2025-08" db="UniProtKB">
        <authorList>
            <consortium name="RefSeq"/>
        </authorList>
    </citation>
    <scope>IDENTIFICATION</scope>
</reference>
<organism evidence="5 6">
    <name type="scientific">Nelumbo nucifera</name>
    <name type="common">Sacred lotus</name>
    <dbReference type="NCBI Taxonomy" id="4432"/>
    <lineage>
        <taxon>Eukaryota</taxon>
        <taxon>Viridiplantae</taxon>
        <taxon>Streptophyta</taxon>
        <taxon>Embryophyta</taxon>
        <taxon>Tracheophyta</taxon>
        <taxon>Spermatophyta</taxon>
        <taxon>Magnoliopsida</taxon>
        <taxon>Proteales</taxon>
        <taxon>Nelumbonaceae</taxon>
        <taxon>Nelumbo</taxon>
    </lineage>
</organism>
<evidence type="ECO:0000313" key="5">
    <source>
        <dbReference type="Proteomes" id="UP000189703"/>
    </source>
</evidence>